<keyword evidence="17" id="KW-0406">Ion transport</keyword>
<evidence type="ECO:0000256" key="22">
    <source>
        <dbReference type="ARBA" id="ARBA00034269"/>
    </source>
</evidence>
<evidence type="ECO:0000256" key="12">
    <source>
        <dbReference type="ARBA" id="ARBA00022723"/>
    </source>
</evidence>
<dbReference type="GO" id="GO:0004674">
    <property type="term" value="F:protein serine/threonine kinase activity"/>
    <property type="evidence" value="ECO:0007669"/>
    <property type="project" value="UniProtKB-KW"/>
</dbReference>
<dbReference type="GO" id="GO:0051262">
    <property type="term" value="P:protein tetramerization"/>
    <property type="evidence" value="ECO:0007669"/>
    <property type="project" value="InterPro"/>
</dbReference>
<keyword evidence="18 28" id="KW-0472">Membrane</keyword>
<evidence type="ECO:0000256" key="16">
    <source>
        <dbReference type="ARBA" id="ARBA00022989"/>
    </source>
</evidence>
<comment type="catalytic activity">
    <reaction evidence="24">
        <text>Ca(2+)(in) = Ca(2+)(out)</text>
        <dbReference type="Rhea" id="RHEA:29671"/>
        <dbReference type="ChEBI" id="CHEBI:29108"/>
    </reaction>
</comment>
<proteinExistence type="inferred from homology"/>
<evidence type="ECO:0000256" key="19">
    <source>
        <dbReference type="ARBA" id="ARBA00023242"/>
    </source>
</evidence>
<comment type="catalytic activity">
    <reaction evidence="22">
        <text>Mg(2+)(in) = Mg(2+)(out)</text>
        <dbReference type="Rhea" id="RHEA:29827"/>
        <dbReference type="ChEBI" id="CHEBI:18420"/>
    </reaction>
</comment>
<dbReference type="InterPro" id="IPR050927">
    <property type="entry name" value="TRPM"/>
</dbReference>
<reference evidence="30" key="1">
    <citation type="submission" date="2025-08" db="UniProtKB">
        <authorList>
            <consortium name="Ensembl"/>
        </authorList>
    </citation>
    <scope>IDENTIFICATION</scope>
</reference>
<evidence type="ECO:0000256" key="18">
    <source>
        <dbReference type="ARBA" id="ARBA00023136"/>
    </source>
</evidence>
<dbReference type="EC" id="2.7.11.1" evidence="3"/>
<evidence type="ECO:0000256" key="7">
    <source>
        <dbReference type="ARBA" id="ARBA00022553"/>
    </source>
</evidence>
<evidence type="ECO:0000256" key="13">
    <source>
        <dbReference type="ARBA" id="ARBA00022777"/>
    </source>
</evidence>
<evidence type="ECO:0000256" key="27">
    <source>
        <dbReference type="SAM" id="MobiDB-lite"/>
    </source>
</evidence>
<keyword evidence="19" id="KW-0539">Nucleus</keyword>
<keyword evidence="5" id="KW-1003">Cell membrane</keyword>
<keyword evidence="14" id="KW-0862">Zinc</keyword>
<dbReference type="InterPro" id="IPR004166">
    <property type="entry name" value="a-kinase_dom"/>
</dbReference>
<dbReference type="Gene3D" id="1.20.5.1010">
    <property type="entry name" value="TRPM, tetramerisation domain"/>
    <property type="match status" value="1"/>
</dbReference>
<dbReference type="Pfam" id="PF18139">
    <property type="entry name" value="LSDAT_euk"/>
    <property type="match status" value="1"/>
</dbReference>
<keyword evidence="20" id="KW-0407">Ion channel</keyword>
<feature type="transmembrane region" description="Helical" evidence="28">
    <location>
        <begin position="1044"/>
        <end position="1067"/>
    </location>
</feature>
<evidence type="ECO:0000259" key="29">
    <source>
        <dbReference type="PROSITE" id="PS51158"/>
    </source>
</evidence>
<dbReference type="PANTHER" id="PTHR13800:SF15">
    <property type="entry name" value="TRANSIENT RECEPTOR POTENTIAL CATION CHANNEL SUBFAMILY M MEMBER 6"/>
    <property type="match status" value="1"/>
</dbReference>
<evidence type="ECO:0000256" key="8">
    <source>
        <dbReference type="ARBA" id="ARBA00022568"/>
    </source>
</evidence>
<dbReference type="GO" id="GO:0005262">
    <property type="term" value="F:calcium channel activity"/>
    <property type="evidence" value="ECO:0007669"/>
    <property type="project" value="UniProtKB-KW"/>
</dbReference>
<dbReference type="PROSITE" id="PS51158">
    <property type="entry name" value="ALPHA_KINASE"/>
    <property type="match status" value="1"/>
</dbReference>
<keyword evidence="4" id="KW-0813">Transport</keyword>
<evidence type="ECO:0000313" key="30">
    <source>
        <dbReference type="Ensembl" id="ENSPTXP00000008164.1"/>
    </source>
</evidence>
<accession>A0A670Y8C0</accession>
<dbReference type="InterPro" id="IPR041491">
    <property type="entry name" value="TRPM_SLOG"/>
</dbReference>
<dbReference type="FunFam" id="3.30.200.20:FF:000129">
    <property type="entry name" value="Transient receptor potential cation channel, subfamily M, member 7"/>
    <property type="match status" value="1"/>
</dbReference>
<feature type="transmembrane region" description="Helical" evidence="28">
    <location>
        <begin position="836"/>
        <end position="855"/>
    </location>
</feature>
<comment type="catalytic activity">
    <reaction evidence="26">
        <text>L-seryl-[protein] + ATP = O-phospho-L-seryl-[protein] + ADP + H(+)</text>
        <dbReference type="Rhea" id="RHEA:17989"/>
        <dbReference type="Rhea" id="RHEA-COMP:9863"/>
        <dbReference type="Rhea" id="RHEA-COMP:11604"/>
        <dbReference type="ChEBI" id="CHEBI:15378"/>
        <dbReference type="ChEBI" id="CHEBI:29999"/>
        <dbReference type="ChEBI" id="CHEBI:30616"/>
        <dbReference type="ChEBI" id="CHEBI:83421"/>
        <dbReference type="ChEBI" id="CHEBI:456216"/>
        <dbReference type="EC" id="2.7.11.1"/>
    </reaction>
</comment>
<comment type="subcellular location">
    <subcellularLocation>
        <location evidence="2">Cell membrane</location>
        <topology evidence="2">Multi-pass membrane protein</topology>
    </subcellularLocation>
    <subcellularLocation>
        <location evidence="1">Nucleus</location>
    </subcellularLocation>
</comment>
<comment type="catalytic activity">
    <reaction evidence="23">
        <text>Zn(2+)(in) = Zn(2+)(out)</text>
        <dbReference type="Rhea" id="RHEA:29351"/>
        <dbReference type="ChEBI" id="CHEBI:29105"/>
    </reaction>
</comment>
<dbReference type="GO" id="GO:0005524">
    <property type="term" value="F:ATP binding"/>
    <property type="evidence" value="ECO:0007669"/>
    <property type="project" value="InterPro"/>
</dbReference>
<keyword evidence="6" id="KW-0723">Serine/threonine-protein kinase</keyword>
<keyword evidence="16 28" id="KW-1133">Transmembrane helix</keyword>
<evidence type="ECO:0000256" key="23">
    <source>
        <dbReference type="ARBA" id="ARBA00034634"/>
    </source>
</evidence>
<evidence type="ECO:0000256" key="9">
    <source>
        <dbReference type="ARBA" id="ARBA00022673"/>
    </source>
</evidence>
<keyword evidence="10" id="KW-0808">Transferase</keyword>
<evidence type="ECO:0000256" key="4">
    <source>
        <dbReference type="ARBA" id="ARBA00022448"/>
    </source>
</evidence>
<dbReference type="Pfam" id="PF00520">
    <property type="entry name" value="Ion_trans"/>
    <property type="match status" value="1"/>
</dbReference>
<dbReference type="Pfam" id="PF02816">
    <property type="entry name" value="Alpha_kinase"/>
    <property type="match status" value="1"/>
</dbReference>
<comment type="similarity">
    <text evidence="21">In the C-terminal section; belongs to the protein kinase superfamily. Alpha-type protein kinase family. ALPK subfamily.</text>
</comment>
<dbReference type="SUPFAM" id="SSF56112">
    <property type="entry name" value="Protein kinase-like (PK-like)"/>
    <property type="match status" value="1"/>
</dbReference>
<dbReference type="GeneTree" id="ENSGT00940000158164"/>
<evidence type="ECO:0000256" key="25">
    <source>
        <dbReference type="ARBA" id="ARBA00047899"/>
    </source>
</evidence>
<dbReference type="Pfam" id="PF25508">
    <property type="entry name" value="TRPM2"/>
    <property type="match status" value="2"/>
</dbReference>
<evidence type="ECO:0000256" key="6">
    <source>
        <dbReference type="ARBA" id="ARBA00022527"/>
    </source>
</evidence>
<keyword evidence="31" id="KW-1185">Reference proteome</keyword>
<evidence type="ECO:0000256" key="15">
    <source>
        <dbReference type="ARBA" id="ARBA00022837"/>
    </source>
</evidence>
<evidence type="ECO:0000256" key="3">
    <source>
        <dbReference type="ARBA" id="ARBA00012513"/>
    </source>
</evidence>
<evidence type="ECO:0000256" key="11">
    <source>
        <dbReference type="ARBA" id="ARBA00022692"/>
    </source>
</evidence>
<comment type="catalytic activity">
    <reaction evidence="25">
        <text>L-threonyl-[protein] + ATP = O-phospho-L-threonyl-[protein] + ADP + H(+)</text>
        <dbReference type="Rhea" id="RHEA:46608"/>
        <dbReference type="Rhea" id="RHEA-COMP:11060"/>
        <dbReference type="Rhea" id="RHEA-COMP:11605"/>
        <dbReference type="ChEBI" id="CHEBI:15378"/>
        <dbReference type="ChEBI" id="CHEBI:30013"/>
        <dbReference type="ChEBI" id="CHEBI:30616"/>
        <dbReference type="ChEBI" id="CHEBI:61977"/>
        <dbReference type="ChEBI" id="CHEBI:456216"/>
        <dbReference type="EC" id="2.7.11.1"/>
    </reaction>
</comment>
<gene>
    <name evidence="30" type="primary">TRPM6</name>
</gene>
<evidence type="ECO:0000256" key="2">
    <source>
        <dbReference type="ARBA" id="ARBA00004651"/>
    </source>
</evidence>
<feature type="transmembrane region" description="Helical" evidence="28">
    <location>
        <begin position="930"/>
        <end position="948"/>
    </location>
</feature>
<evidence type="ECO:0000256" key="1">
    <source>
        <dbReference type="ARBA" id="ARBA00004123"/>
    </source>
</evidence>
<evidence type="ECO:0000313" key="31">
    <source>
        <dbReference type="Proteomes" id="UP000472273"/>
    </source>
</evidence>
<evidence type="ECO:0000256" key="24">
    <source>
        <dbReference type="ARBA" id="ARBA00036634"/>
    </source>
</evidence>
<dbReference type="GO" id="GO:0005634">
    <property type="term" value="C:nucleus"/>
    <property type="evidence" value="ECO:0007669"/>
    <property type="project" value="UniProtKB-SubCell"/>
</dbReference>
<feature type="transmembrane region" description="Helical" evidence="28">
    <location>
        <begin position="969"/>
        <end position="988"/>
    </location>
</feature>
<keyword evidence="7" id="KW-0597">Phosphoprotein</keyword>
<evidence type="ECO:0000256" key="5">
    <source>
        <dbReference type="ARBA" id="ARBA00022475"/>
    </source>
</evidence>
<dbReference type="Gene3D" id="3.20.200.10">
    <property type="entry name" value="MHCK/EF2 kinase"/>
    <property type="match status" value="1"/>
</dbReference>
<dbReference type="InterPro" id="IPR057366">
    <property type="entry name" value="TRPM-like"/>
</dbReference>
<dbReference type="Proteomes" id="UP000472273">
    <property type="component" value="Unplaced"/>
</dbReference>
<dbReference type="PANTHER" id="PTHR13800">
    <property type="entry name" value="TRANSIENT RECEPTOR POTENTIAL CATION CHANNEL, SUBFAMILY M, MEMBER 6"/>
    <property type="match status" value="1"/>
</dbReference>
<reference evidence="30" key="2">
    <citation type="submission" date="2025-09" db="UniProtKB">
        <authorList>
            <consortium name="Ensembl"/>
        </authorList>
    </citation>
    <scope>IDENTIFICATION</scope>
</reference>
<feature type="domain" description="Alpha-type protein kinase" evidence="29">
    <location>
        <begin position="1602"/>
        <end position="1830"/>
    </location>
</feature>
<keyword evidence="11 28" id="KW-0812">Transmembrane</keyword>
<dbReference type="Gene3D" id="3.30.200.20">
    <property type="entry name" value="Phosphorylase Kinase, domain 1"/>
    <property type="match status" value="1"/>
</dbReference>
<protein>
    <recommendedName>
        <fullName evidence="3">non-specific serine/threonine protein kinase</fullName>
        <ecNumber evidence="3">2.7.11.1</ecNumber>
    </recommendedName>
</protein>
<dbReference type="SMART" id="SM00811">
    <property type="entry name" value="Alpha_kinase"/>
    <property type="match status" value="1"/>
</dbReference>
<sequence length="1878" mass="216049">FQSQKSWIEGVFSKRECAKIVPSSKDSHRGSAGCQVCQNLIRCCCGRLIGDHHGVDYGYPVFQSEKEKHNVEWSVERDTKISPTDAFGTINFQDSDHTYHAKYIRTSYDVKLDQLLQLMIKEWQMEFPRLVISVHGGNQNFKLPSKLLQLFSKGLVKAAETTGAWILTEGINTGISKHVGNALKFHASQYLRKICAIGISPWGIIENQKELIGKDVVCLYQTLGNPLSKLSTLNSMHSHFILVDDGTVGKYGSEMKLRRSLEKYLSLQKIHTRMGQGVPLVGLVVEGGPNEILTVWEYVRDTPAVPVVICEGTGRAADLIAFTYKHTADDRNWNTQLKEKILLKIKNSFSFGQKQSHHLFKILMECMEHRDSITIFDAESEEHQDMDLAILTALLKGTHMSAPDQLNLALAWNRLDIAKKHILVYGQHWKVGALEQAMQDALIMDQVEFVKLLIEHGVNLHRFLTISRLEELYNTRQGPTNLLLHHLLCDVKQSTLPVDYKILLIDIGLVIEYLIGGAYQSSYTRKHFRILYNNIYRKHKNQDVASRLVQNLSLHQVNQTGSRSGTAENTLHSQFIRTAQPYKYKEKSTNFHKSKKKVKDEFTVFDDQESVGFIYPYNDLLVWAVLMKRQKMARFFWQHGKEAMVKAVVACKLYRAMAREAKQCNMEDDTAEELKKYSNEFGQLALDVLDNAFKQNEQMAMKLLTYELKNWSNSTCLKLAVSVGLRPFVSHTCTQMLLTDMWMGRLKMRKNSWFKVIISILLPPTILMLDFKSKAEMSHVPQPQEPHQFTWYHGDPNTTKVEKQAEKPTYPNNNEPQSLLGTRKIYEFYNAPIVKFWFHTMAYLIFLMLFTYTILVKMKSTPSAQEWLVIIYIFTTSIEKVREIFISEPSKFIQKVKVWIYEYWNFTDFIAIILFMTGFGLRWANPPLQTIGRLIYCLDIIFWYARLLDFFAVNQHAGPYLTMIGKMTANMFYIVIMMAIVLLSFGVARKAILSPNEQPSWTLARDIVFQPYWMIFGEVYAGEIDGMSDENCPPGSFLTPFLQAVYLFVQYIIMVNLLIAFFNNVYFDMKSMSNKLWKYNRYRYIMTYHDKPWLPPPFIILSHIGIALNCLCNRRFPSEMDQEEKEHVELKLYLSDEELKKLHDFEEQCVEQYLHEKKESFHFSDSEQIRVTNERVEEMFSQLKEIHDKVIYIKDSLLALDSQLGHLQDLSVLTVDTLKVISAVDTLQEGEVFLSEQKHQTCRKLPHSWSNTLCSKALSCMESESIKCNYYSVPPSLQRNLARSHWSLGGSHPILDALNYGEIQLTKKDPEQEIENGLLTSELSSGNKSGSQYGRFLLVPPDQKGASEDAGLSLAFSTMLNDQVQELNISLAKEENETAAEHHLSIHAVNSISETSQSSPYRCEGPGKGYVNWGFLEDSEKRDGSSWSRQQAGQQSLCDKEDGHCSPSHVQIKESKSFSYSSDVSEYSSDSSQSRLTFQRSMSVWINPLKRNWPFYKGSSFCAHGAEKTAKTKFSKSTHLCQSVWAKAKFGNKERRSSRKKRKTLQVPVGIRIRELELHVVRVSVERNNLMRLAQTIPFTPVQFFAGEEVTIYRLEESSPSNLDKSMSSWSQHGMAAMIQVLSQEEMDGGLRRAMKALCTWSENNVLKLGEVFIVKSFLPEVVRTWQKIFHESTVLHLCLREIQQQRAAQKLIYTFNQMKPHSIPYTPRFLEVFLIYCHSANQWLTIEKYMTGEFRKYNNNNGDEITPSNLLEEVMLAFSHWSYEYTRGELLVLDLQGVGENLTDPSVIKPEDKQEMAFGPANLGEEAFKNFISKHCCNSCCRKLKLPAGFDQFWRTGSGNFKLFGEPANPTSDWRFYSILPLPHSSSHAHRTDNNFF</sequence>
<keyword evidence="13" id="KW-0418">Kinase</keyword>
<dbReference type="GO" id="GO:0046872">
    <property type="term" value="F:metal ion binding"/>
    <property type="evidence" value="ECO:0007669"/>
    <property type="project" value="UniProtKB-KW"/>
</dbReference>
<name>A0A670Y8C0_PSETE</name>
<evidence type="ECO:0000256" key="20">
    <source>
        <dbReference type="ARBA" id="ARBA00023303"/>
    </source>
</evidence>
<evidence type="ECO:0000256" key="21">
    <source>
        <dbReference type="ARBA" id="ARBA00025760"/>
    </source>
</evidence>
<keyword evidence="12" id="KW-0479">Metal-binding</keyword>
<keyword evidence="8" id="KW-0109">Calcium transport</keyword>
<dbReference type="Ensembl" id="ENSPTXT00000008453.1">
    <property type="protein sequence ID" value="ENSPTXP00000008164.1"/>
    <property type="gene ID" value="ENSPTXG00000005920.1"/>
</dbReference>
<feature type="compositionally biased region" description="Polar residues" evidence="27">
    <location>
        <begin position="1425"/>
        <end position="1437"/>
    </location>
</feature>
<dbReference type="InterPro" id="IPR005821">
    <property type="entry name" value="Ion_trans_dom"/>
</dbReference>
<dbReference type="InterPro" id="IPR032415">
    <property type="entry name" value="TRPM_tetra"/>
</dbReference>
<dbReference type="InterPro" id="IPR011009">
    <property type="entry name" value="Kinase-like_dom_sf"/>
</dbReference>
<evidence type="ECO:0000256" key="26">
    <source>
        <dbReference type="ARBA" id="ARBA00048679"/>
    </source>
</evidence>
<dbReference type="GO" id="GO:0016324">
    <property type="term" value="C:apical plasma membrane"/>
    <property type="evidence" value="ECO:0007669"/>
    <property type="project" value="TreeGrafter"/>
</dbReference>
<dbReference type="Pfam" id="PF16519">
    <property type="entry name" value="TRPM_tetra"/>
    <property type="match status" value="1"/>
</dbReference>
<feature type="region of interest" description="Disordered" evidence="27">
    <location>
        <begin position="1423"/>
        <end position="1444"/>
    </location>
</feature>
<evidence type="ECO:0000256" key="28">
    <source>
        <dbReference type="SAM" id="Phobius"/>
    </source>
</evidence>
<evidence type="ECO:0000256" key="17">
    <source>
        <dbReference type="ARBA" id="ARBA00023065"/>
    </source>
</evidence>
<feature type="transmembrane region" description="Helical" evidence="28">
    <location>
        <begin position="903"/>
        <end position="924"/>
    </location>
</feature>
<keyword evidence="9" id="KW-0107">Calcium channel</keyword>
<dbReference type="InterPro" id="IPR037162">
    <property type="entry name" value="TRPM_tetra_sf"/>
</dbReference>
<keyword evidence="15" id="KW-0106">Calcium</keyword>
<evidence type="ECO:0000256" key="10">
    <source>
        <dbReference type="ARBA" id="ARBA00022679"/>
    </source>
</evidence>
<organism evidence="30 31">
    <name type="scientific">Pseudonaja textilis</name>
    <name type="common">Eastern brown snake</name>
    <dbReference type="NCBI Taxonomy" id="8673"/>
    <lineage>
        <taxon>Eukaryota</taxon>
        <taxon>Metazoa</taxon>
        <taxon>Chordata</taxon>
        <taxon>Craniata</taxon>
        <taxon>Vertebrata</taxon>
        <taxon>Euteleostomi</taxon>
        <taxon>Lepidosauria</taxon>
        <taxon>Squamata</taxon>
        <taxon>Bifurcata</taxon>
        <taxon>Unidentata</taxon>
        <taxon>Episquamata</taxon>
        <taxon>Toxicofera</taxon>
        <taxon>Serpentes</taxon>
        <taxon>Colubroidea</taxon>
        <taxon>Elapidae</taxon>
        <taxon>Hydrophiinae</taxon>
        <taxon>Pseudonaja</taxon>
    </lineage>
</organism>
<evidence type="ECO:0000256" key="14">
    <source>
        <dbReference type="ARBA" id="ARBA00022833"/>
    </source>
</evidence>
<feature type="transmembrane region" description="Helical" evidence="28">
    <location>
        <begin position="753"/>
        <end position="771"/>
    </location>
</feature>